<dbReference type="Pfam" id="PF00704">
    <property type="entry name" value="Glyco_hydro_18"/>
    <property type="match status" value="1"/>
</dbReference>
<evidence type="ECO:0000256" key="4">
    <source>
        <dbReference type="ARBA" id="ARBA00012729"/>
    </source>
</evidence>
<dbReference type="GO" id="GO:0008843">
    <property type="term" value="F:endochitinase activity"/>
    <property type="evidence" value="ECO:0007669"/>
    <property type="project" value="UniProtKB-EC"/>
</dbReference>
<evidence type="ECO:0000256" key="3">
    <source>
        <dbReference type="ARBA" id="ARBA00008682"/>
    </source>
</evidence>
<keyword evidence="7" id="KW-0146">Chitin degradation</keyword>
<dbReference type="GO" id="GO:0000272">
    <property type="term" value="P:polysaccharide catabolic process"/>
    <property type="evidence" value="ECO:0007669"/>
    <property type="project" value="UniProtKB-KW"/>
</dbReference>
<dbReference type="SUPFAM" id="SSF51445">
    <property type="entry name" value="(Trans)glycosidases"/>
    <property type="match status" value="1"/>
</dbReference>
<keyword evidence="6 11" id="KW-0378">Hydrolase</keyword>
<evidence type="ECO:0000256" key="11">
    <source>
        <dbReference type="RuleBase" id="RU000489"/>
    </source>
</evidence>
<protein>
    <recommendedName>
        <fullName evidence="4">chitinase</fullName>
        <ecNumber evidence="4">3.2.1.14</ecNumber>
    </recommendedName>
</protein>
<sequence>MDSNAASLYQRFTGLKSRASGIQTWISVGGWSFTDPGPTQQAFSTMTSSQANRKKFIDGAIKFMNTYGFDGVDLDWEYPGADDRGGSPADAANYVSLAKEMKAAFGNKYGLTMTLPTSYWYLQHFDLAGIQPYLDWFNLMSYDLHGTWDKESTFVGPYIAPHTNLTEIDLGLDLMWRSGVKPEKVVLGQGWYGRSFSLSSPSCSTPNGACQFSGPANAGPCSNAAGILDNKEILDIIKAKSLTPVWDKTAGVKWITWDSNQWVSYDDADTFQQKRDFANKRCLGGTMVWAMDQVDQGASNGLGQAAGVTLSQQADASQLAADQQASITCRYGDCGGKCPKGQSEATSSNGQPGSLSTSDRCPKGKYRPLCCDSGTTLGTCVWRGFRGAGLSCMGGCDDGETQVTTNTNSHDKKKGDQTCTGGQQTYCCKGFKPAPTKAELEEKAKDAAKAAAEAAAEQAALDIAAKVFCRVAVPALLLPLEAAEALIPIIGEILDIAEIAATPALIQLCVKGIEKEGKAVFKIFGKKHTLNMDKPTKPPTSRAPPSTHEPPKTTSKESACPRNKRADCKKTVTSYTATSTIYSTTRKICDGERWPQACYHYSSAAGRNARFNPLTCSAFVPARNFMQGGPATKAWGDTHVKEWRVWMRRPQDRCERDEWPPQHFWQGDPGQLIRYNHKEDNGGAGQLWNGFCPENASSDCDPVGQRTIDSPRMRVATVECRKRLTLAVMSMSFDMDGLPLAQAATAGLAQNECYPRDLVDDPTFAILNTDLSVNRANINLWKVPPTPALIGNRQPNFPVRRRDVGILGFGGEMFDVLVEDPARNVSRVPSPKEMEELVEADLRLRERRENKEDEVRELLAGARRELGLDDEDTVSSRTVPAMVEAEATGLPDVEVVVPVVVVDGTGSRKVLTAVAPAVTGL</sequence>
<evidence type="ECO:0000256" key="8">
    <source>
        <dbReference type="ARBA" id="ARBA00023277"/>
    </source>
</evidence>
<keyword evidence="8" id="KW-0119">Carbohydrate metabolism</keyword>
<comment type="similarity">
    <text evidence="3">Belongs to the glycosyl hydrolase 18 family. Chitinase class V subfamily.</text>
</comment>
<evidence type="ECO:0000256" key="5">
    <source>
        <dbReference type="ARBA" id="ARBA00022525"/>
    </source>
</evidence>
<evidence type="ECO:0000256" key="12">
    <source>
        <dbReference type="SAM" id="Coils"/>
    </source>
</evidence>
<evidence type="ECO:0000256" key="9">
    <source>
        <dbReference type="ARBA" id="ARBA00023295"/>
    </source>
</evidence>
<feature type="region of interest" description="Disordered" evidence="13">
    <location>
        <begin position="342"/>
        <end position="361"/>
    </location>
</feature>
<evidence type="ECO:0000313" key="16">
    <source>
        <dbReference type="Proteomes" id="UP001301769"/>
    </source>
</evidence>
<dbReference type="SMART" id="SM00636">
    <property type="entry name" value="Glyco_18"/>
    <property type="match status" value="1"/>
</dbReference>
<comment type="caution">
    <text evidence="15">The sequence shown here is derived from an EMBL/GenBank/DDBJ whole genome shotgun (WGS) entry which is preliminary data.</text>
</comment>
<keyword evidence="9 11" id="KW-0326">Glycosidase</keyword>
<feature type="coiled-coil region" evidence="12">
    <location>
        <begin position="834"/>
        <end position="865"/>
    </location>
</feature>
<dbReference type="EC" id="3.2.1.14" evidence="4"/>
<dbReference type="Gene3D" id="3.10.50.10">
    <property type="match status" value="1"/>
</dbReference>
<evidence type="ECO:0000259" key="14">
    <source>
        <dbReference type="PROSITE" id="PS51910"/>
    </source>
</evidence>
<dbReference type="PANTHER" id="PTHR11177">
    <property type="entry name" value="CHITINASE"/>
    <property type="match status" value="1"/>
</dbReference>
<evidence type="ECO:0000256" key="13">
    <source>
        <dbReference type="SAM" id="MobiDB-lite"/>
    </source>
</evidence>
<feature type="region of interest" description="Disordered" evidence="13">
    <location>
        <begin position="531"/>
        <end position="563"/>
    </location>
</feature>
<proteinExistence type="inferred from homology"/>
<dbReference type="EMBL" id="MU858166">
    <property type="protein sequence ID" value="KAK4210755.1"/>
    <property type="molecule type" value="Genomic_DNA"/>
</dbReference>
<comment type="catalytic activity">
    <reaction evidence="1">
        <text>Random endo-hydrolysis of N-acetyl-beta-D-glucosaminide (1-&gt;4)-beta-linkages in chitin and chitodextrins.</text>
        <dbReference type="EC" id="3.2.1.14"/>
    </reaction>
</comment>
<dbReference type="InterPro" id="IPR001223">
    <property type="entry name" value="Glyco_hydro18_cat"/>
</dbReference>
<evidence type="ECO:0000256" key="2">
    <source>
        <dbReference type="ARBA" id="ARBA00004613"/>
    </source>
</evidence>
<dbReference type="InterPro" id="IPR011583">
    <property type="entry name" value="Chitinase_II/V-like_cat"/>
</dbReference>
<accession>A0AAN6Y3R6</accession>
<dbReference type="InterPro" id="IPR001579">
    <property type="entry name" value="Glyco_hydro_18_chit_AS"/>
</dbReference>
<dbReference type="SUPFAM" id="SSF54556">
    <property type="entry name" value="Chitinase insertion domain"/>
    <property type="match status" value="1"/>
</dbReference>
<dbReference type="PANTHER" id="PTHR11177:SF333">
    <property type="entry name" value="CHITINASE"/>
    <property type="match status" value="1"/>
</dbReference>
<reference evidence="15" key="2">
    <citation type="submission" date="2023-05" db="EMBL/GenBank/DDBJ databases">
        <authorList>
            <consortium name="Lawrence Berkeley National Laboratory"/>
            <person name="Steindorff A."/>
            <person name="Hensen N."/>
            <person name="Bonometti L."/>
            <person name="Westerberg I."/>
            <person name="Brannstrom I.O."/>
            <person name="Guillou S."/>
            <person name="Cros-Aarteil S."/>
            <person name="Calhoun S."/>
            <person name="Haridas S."/>
            <person name="Kuo A."/>
            <person name="Mondo S."/>
            <person name="Pangilinan J."/>
            <person name="Riley R."/>
            <person name="Labutti K."/>
            <person name="Andreopoulos B."/>
            <person name="Lipzen A."/>
            <person name="Chen C."/>
            <person name="Yanf M."/>
            <person name="Daum C."/>
            <person name="Ng V."/>
            <person name="Clum A."/>
            <person name="Ohm R."/>
            <person name="Martin F."/>
            <person name="Silar P."/>
            <person name="Natvig D."/>
            <person name="Lalanne C."/>
            <person name="Gautier V."/>
            <person name="Ament-Velasquez S.L."/>
            <person name="Kruys A."/>
            <person name="Hutchinson M.I."/>
            <person name="Powell A.J."/>
            <person name="Barry K."/>
            <person name="Miller A.N."/>
            <person name="Grigoriev I.V."/>
            <person name="Debuchy R."/>
            <person name="Gladieux P."/>
            <person name="Thoren M.H."/>
            <person name="Johannesson H."/>
        </authorList>
    </citation>
    <scope>NUCLEOTIDE SEQUENCE</scope>
    <source>
        <strain evidence="15">PSN293</strain>
    </source>
</reference>
<dbReference type="Proteomes" id="UP001301769">
    <property type="component" value="Unassembled WGS sequence"/>
</dbReference>
<reference evidence="15" key="1">
    <citation type="journal article" date="2023" name="Mol. Phylogenet. Evol.">
        <title>Genome-scale phylogeny and comparative genomics of the fungal order Sordariales.</title>
        <authorList>
            <person name="Hensen N."/>
            <person name="Bonometti L."/>
            <person name="Westerberg I."/>
            <person name="Brannstrom I.O."/>
            <person name="Guillou S."/>
            <person name="Cros-Aarteil S."/>
            <person name="Calhoun S."/>
            <person name="Haridas S."/>
            <person name="Kuo A."/>
            <person name="Mondo S."/>
            <person name="Pangilinan J."/>
            <person name="Riley R."/>
            <person name="LaButti K."/>
            <person name="Andreopoulos B."/>
            <person name="Lipzen A."/>
            <person name="Chen C."/>
            <person name="Yan M."/>
            <person name="Daum C."/>
            <person name="Ng V."/>
            <person name="Clum A."/>
            <person name="Steindorff A."/>
            <person name="Ohm R.A."/>
            <person name="Martin F."/>
            <person name="Silar P."/>
            <person name="Natvig D.O."/>
            <person name="Lalanne C."/>
            <person name="Gautier V."/>
            <person name="Ament-Velasquez S.L."/>
            <person name="Kruys A."/>
            <person name="Hutchinson M.I."/>
            <person name="Powell A.J."/>
            <person name="Barry K."/>
            <person name="Miller A.N."/>
            <person name="Grigoriev I.V."/>
            <person name="Debuchy R."/>
            <person name="Gladieux P."/>
            <person name="Hiltunen Thoren M."/>
            <person name="Johannesson H."/>
        </authorList>
    </citation>
    <scope>NUCLEOTIDE SEQUENCE</scope>
    <source>
        <strain evidence="15">PSN293</strain>
    </source>
</reference>
<evidence type="ECO:0000256" key="10">
    <source>
        <dbReference type="ARBA" id="ARBA00023326"/>
    </source>
</evidence>
<dbReference type="GO" id="GO:0008061">
    <property type="term" value="F:chitin binding"/>
    <property type="evidence" value="ECO:0007669"/>
    <property type="project" value="InterPro"/>
</dbReference>
<keyword evidence="10" id="KW-0624">Polysaccharide degradation</keyword>
<name>A0AAN6Y3R6_9PEZI</name>
<dbReference type="AlphaFoldDB" id="A0AAN6Y3R6"/>
<keyword evidence="16" id="KW-1185">Reference proteome</keyword>
<dbReference type="PROSITE" id="PS51910">
    <property type="entry name" value="GH18_2"/>
    <property type="match status" value="1"/>
</dbReference>
<evidence type="ECO:0000256" key="6">
    <source>
        <dbReference type="ARBA" id="ARBA00022801"/>
    </source>
</evidence>
<feature type="domain" description="GH18" evidence="14">
    <location>
        <begin position="1"/>
        <end position="305"/>
    </location>
</feature>
<dbReference type="GO" id="GO:0006032">
    <property type="term" value="P:chitin catabolic process"/>
    <property type="evidence" value="ECO:0007669"/>
    <property type="project" value="UniProtKB-KW"/>
</dbReference>
<comment type="subcellular location">
    <subcellularLocation>
        <location evidence="2">Secreted</location>
    </subcellularLocation>
</comment>
<dbReference type="GO" id="GO:0005576">
    <property type="term" value="C:extracellular region"/>
    <property type="evidence" value="ECO:0007669"/>
    <property type="project" value="UniProtKB-SubCell"/>
</dbReference>
<evidence type="ECO:0000256" key="7">
    <source>
        <dbReference type="ARBA" id="ARBA00023024"/>
    </source>
</evidence>
<dbReference type="Gene3D" id="3.20.20.80">
    <property type="entry name" value="Glycosidases"/>
    <property type="match status" value="1"/>
</dbReference>
<dbReference type="InterPro" id="IPR029070">
    <property type="entry name" value="Chitinase_insertion_sf"/>
</dbReference>
<evidence type="ECO:0000256" key="1">
    <source>
        <dbReference type="ARBA" id="ARBA00000822"/>
    </source>
</evidence>
<dbReference type="InterPro" id="IPR017853">
    <property type="entry name" value="GH"/>
</dbReference>
<evidence type="ECO:0000313" key="15">
    <source>
        <dbReference type="EMBL" id="KAK4210755.1"/>
    </source>
</evidence>
<gene>
    <name evidence="15" type="ORF">QBC37DRAFT_428186</name>
</gene>
<keyword evidence="12" id="KW-0175">Coiled coil</keyword>
<dbReference type="PROSITE" id="PS01095">
    <property type="entry name" value="GH18_1"/>
    <property type="match status" value="1"/>
</dbReference>
<dbReference type="InterPro" id="IPR050314">
    <property type="entry name" value="Glycosyl_Hydrlase_18"/>
</dbReference>
<organism evidence="15 16">
    <name type="scientific">Rhypophila decipiens</name>
    <dbReference type="NCBI Taxonomy" id="261697"/>
    <lineage>
        <taxon>Eukaryota</taxon>
        <taxon>Fungi</taxon>
        <taxon>Dikarya</taxon>
        <taxon>Ascomycota</taxon>
        <taxon>Pezizomycotina</taxon>
        <taxon>Sordariomycetes</taxon>
        <taxon>Sordariomycetidae</taxon>
        <taxon>Sordariales</taxon>
        <taxon>Naviculisporaceae</taxon>
        <taxon>Rhypophila</taxon>
    </lineage>
</organism>
<feature type="compositionally biased region" description="Polar residues" evidence="13">
    <location>
        <begin position="343"/>
        <end position="359"/>
    </location>
</feature>
<keyword evidence="5" id="KW-0964">Secreted</keyword>